<protein>
    <submittedName>
        <fullName evidence="2">Uncharacterized protein</fullName>
    </submittedName>
</protein>
<feature type="transmembrane region" description="Helical" evidence="1">
    <location>
        <begin position="185"/>
        <end position="203"/>
    </location>
</feature>
<dbReference type="SUPFAM" id="SSF103473">
    <property type="entry name" value="MFS general substrate transporter"/>
    <property type="match status" value="1"/>
</dbReference>
<name>A0AAD5SXQ4_9FUNG</name>
<evidence type="ECO:0000313" key="2">
    <source>
        <dbReference type="EMBL" id="KAJ3110947.1"/>
    </source>
</evidence>
<evidence type="ECO:0000313" key="3">
    <source>
        <dbReference type="Proteomes" id="UP001211907"/>
    </source>
</evidence>
<evidence type="ECO:0000256" key="1">
    <source>
        <dbReference type="SAM" id="Phobius"/>
    </source>
</evidence>
<feature type="transmembrane region" description="Helical" evidence="1">
    <location>
        <begin position="93"/>
        <end position="118"/>
    </location>
</feature>
<feature type="transmembrane region" description="Helical" evidence="1">
    <location>
        <begin position="215"/>
        <end position="236"/>
    </location>
</feature>
<dbReference type="InterPro" id="IPR036259">
    <property type="entry name" value="MFS_trans_sf"/>
</dbReference>
<reference evidence="2" key="1">
    <citation type="submission" date="2020-05" db="EMBL/GenBank/DDBJ databases">
        <title>Phylogenomic resolution of chytrid fungi.</title>
        <authorList>
            <person name="Stajich J.E."/>
            <person name="Amses K."/>
            <person name="Simmons R."/>
            <person name="Seto K."/>
            <person name="Myers J."/>
            <person name="Bonds A."/>
            <person name="Quandt C.A."/>
            <person name="Barry K."/>
            <person name="Liu P."/>
            <person name="Grigoriev I."/>
            <person name="Longcore J.E."/>
            <person name="James T.Y."/>
        </authorList>
    </citation>
    <scope>NUCLEOTIDE SEQUENCE</scope>
    <source>
        <strain evidence="2">JEL0513</strain>
    </source>
</reference>
<organism evidence="2 3">
    <name type="scientific">Physocladia obscura</name>
    <dbReference type="NCBI Taxonomy" id="109957"/>
    <lineage>
        <taxon>Eukaryota</taxon>
        <taxon>Fungi</taxon>
        <taxon>Fungi incertae sedis</taxon>
        <taxon>Chytridiomycota</taxon>
        <taxon>Chytridiomycota incertae sedis</taxon>
        <taxon>Chytridiomycetes</taxon>
        <taxon>Chytridiales</taxon>
        <taxon>Chytriomycetaceae</taxon>
        <taxon>Physocladia</taxon>
    </lineage>
</organism>
<keyword evidence="1" id="KW-0472">Membrane</keyword>
<feature type="transmembrane region" description="Helical" evidence="1">
    <location>
        <begin position="248"/>
        <end position="264"/>
    </location>
</feature>
<dbReference type="Proteomes" id="UP001211907">
    <property type="component" value="Unassembled WGS sequence"/>
</dbReference>
<comment type="caution">
    <text evidence="2">The sequence shown here is derived from an EMBL/GenBank/DDBJ whole genome shotgun (WGS) entry which is preliminary data.</text>
</comment>
<feature type="transmembrane region" description="Helical" evidence="1">
    <location>
        <begin position="163"/>
        <end position="179"/>
    </location>
</feature>
<accession>A0AAD5SXQ4</accession>
<keyword evidence="1" id="KW-0812">Transmembrane</keyword>
<dbReference type="EMBL" id="JADGJH010001680">
    <property type="protein sequence ID" value="KAJ3110947.1"/>
    <property type="molecule type" value="Genomic_DNA"/>
</dbReference>
<dbReference type="AlphaFoldDB" id="A0AAD5SXQ4"/>
<gene>
    <name evidence="2" type="ORF">HK100_002860</name>
</gene>
<keyword evidence="1" id="KW-1133">Transmembrane helix</keyword>
<feature type="transmembrane region" description="Helical" evidence="1">
    <location>
        <begin position="130"/>
        <end position="151"/>
    </location>
</feature>
<proteinExistence type="predicted"/>
<keyword evidence="3" id="KW-1185">Reference proteome</keyword>
<sequence length="302" mass="33342">MHGALVLVRRTSWGEYGDELGVAVGCGGGALPVPGAGVCVGLGRCCRHAEFGVLCAGGRAELRVVRSLQRAADAGVRVGASGVLRLIARKRCFWTHVAIFTGCNFFIQYSFAFISIYLKPYVTPYGFYESSYNVGVEFAGGGIMGLLLTHACFDGTKGRIQNIKYLVVVMVLGVVSLYVDTLQYIGAVTYIVFMFLGHYLNWARGLRISSETTSTGILMMVSQFISITLFAVTHALVDPTTNQQWRETMMIIPYGMILILSYLMQPHYKFVNRRLVLENYAKIEREQLILSVRVDSAIISSK</sequence>